<protein>
    <submittedName>
        <fullName evidence="1">Uncharacterized protein</fullName>
    </submittedName>
</protein>
<dbReference type="Proteomes" id="UP000076532">
    <property type="component" value="Unassembled WGS sequence"/>
</dbReference>
<sequence length="149" mass="16633">MCLPRPVPAIAVLPRALLMQVCTTYGGFVSSPVVATVEFDHEPAKPAGRLAVHLQARPSLPVLVGQPEDPRKKKKLAVDVLALWSCNYACDRKVERVKLRFYPRFQRVQQFLCGSRSRDAETLYIAPGPQGKTTSSYETYLARHSAWPP</sequence>
<gene>
    <name evidence="1" type="ORF">FIBSPDRAFT_885033</name>
</gene>
<evidence type="ECO:0000313" key="2">
    <source>
        <dbReference type="Proteomes" id="UP000076532"/>
    </source>
</evidence>
<reference evidence="1 2" key="1">
    <citation type="journal article" date="2016" name="Mol. Biol. Evol.">
        <title>Comparative Genomics of Early-Diverging Mushroom-Forming Fungi Provides Insights into the Origins of Lignocellulose Decay Capabilities.</title>
        <authorList>
            <person name="Nagy L.G."/>
            <person name="Riley R."/>
            <person name="Tritt A."/>
            <person name="Adam C."/>
            <person name="Daum C."/>
            <person name="Floudas D."/>
            <person name="Sun H."/>
            <person name="Yadav J.S."/>
            <person name="Pangilinan J."/>
            <person name="Larsson K.H."/>
            <person name="Matsuura K."/>
            <person name="Barry K."/>
            <person name="Labutti K."/>
            <person name="Kuo R."/>
            <person name="Ohm R.A."/>
            <person name="Bhattacharya S.S."/>
            <person name="Shirouzu T."/>
            <person name="Yoshinaga Y."/>
            <person name="Martin F.M."/>
            <person name="Grigoriev I.V."/>
            <person name="Hibbett D.S."/>
        </authorList>
    </citation>
    <scope>NUCLEOTIDE SEQUENCE [LARGE SCALE GENOMIC DNA]</scope>
    <source>
        <strain evidence="1 2">CBS 109695</strain>
    </source>
</reference>
<dbReference type="AlphaFoldDB" id="A0A166SBH8"/>
<proteinExistence type="predicted"/>
<organism evidence="1 2">
    <name type="scientific">Athelia psychrophila</name>
    <dbReference type="NCBI Taxonomy" id="1759441"/>
    <lineage>
        <taxon>Eukaryota</taxon>
        <taxon>Fungi</taxon>
        <taxon>Dikarya</taxon>
        <taxon>Basidiomycota</taxon>
        <taxon>Agaricomycotina</taxon>
        <taxon>Agaricomycetes</taxon>
        <taxon>Agaricomycetidae</taxon>
        <taxon>Atheliales</taxon>
        <taxon>Atheliaceae</taxon>
        <taxon>Athelia</taxon>
    </lineage>
</organism>
<accession>A0A166SBH8</accession>
<keyword evidence="2" id="KW-1185">Reference proteome</keyword>
<dbReference type="EMBL" id="KV417499">
    <property type="protein sequence ID" value="KZP29254.1"/>
    <property type="molecule type" value="Genomic_DNA"/>
</dbReference>
<name>A0A166SBH8_9AGAM</name>
<evidence type="ECO:0000313" key="1">
    <source>
        <dbReference type="EMBL" id="KZP29254.1"/>
    </source>
</evidence>